<dbReference type="Proteomes" id="UP000071392">
    <property type="component" value="Unassembled WGS sequence"/>
</dbReference>
<gene>
    <name evidence="1" type="ORF">AXK12_01985</name>
</gene>
<organism evidence="1 2">
    <name type="scientific">Cephaloticoccus capnophilus</name>
    <dbReference type="NCBI Taxonomy" id="1548208"/>
    <lineage>
        <taxon>Bacteria</taxon>
        <taxon>Pseudomonadati</taxon>
        <taxon>Verrucomicrobiota</taxon>
        <taxon>Opitutia</taxon>
        <taxon>Opitutales</taxon>
        <taxon>Opitutaceae</taxon>
        <taxon>Cephaloticoccus</taxon>
    </lineage>
</organism>
<dbReference type="AlphaFoldDB" id="A0A139SS71"/>
<proteinExistence type="predicted"/>
<dbReference type="InterPro" id="IPR011990">
    <property type="entry name" value="TPR-like_helical_dom_sf"/>
</dbReference>
<evidence type="ECO:0000313" key="1">
    <source>
        <dbReference type="EMBL" id="KXU37393.1"/>
    </source>
</evidence>
<sequence>MRLGKNPYDTAALRLLGEAASELGWVETAVFAYEAIWDLEPTRQANLLALGEALLSAQRAADALKIADTLLAENPVDSAAQALMRKASIAQTLGKGNWEEAGDFRAKLKAQ</sequence>
<evidence type="ECO:0000313" key="2">
    <source>
        <dbReference type="Proteomes" id="UP000071392"/>
    </source>
</evidence>
<name>A0A139SS71_9BACT</name>
<accession>A0A139SS71</accession>
<dbReference type="Gene3D" id="1.25.40.10">
    <property type="entry name" value="Tetratricopeptide repeat domain"/>
    <property type="match status" value="1"/>
</dbReference>
<protein>
    <submittedName>
        <fullName evidence="1">Uncharacterized protein</fullName>
    </submittedName>
</protein>
<dbReference type="SUPFAM" id="SSF48452">
    <property type="entry name" value="TPR-like"/>
    <property type="match status" value="1"/>
</dbReference>
<comment type="caution">
    <text evidence="1">The sequence shown here is derived from an EMBL/GenBank/DDBJ whole genome shotgun (WGS) entry which is preliminary data.</text>
</comment>
<dbReference type="EMBL" id="LSZP01000009">
    <property type="protein sequence ID" value="KXU37393.1"/>
    <property type="molecule type" value="Genomic_DNA"/>
</dbReference>
<dbReference type="RefSeq" id="WP_068710979.1">
    <property type="nucleotide sequence ID" value="NZ_LSZP01000009.1"/>
</dbReference>
<dbReference type="STRING" id="1548208.AXK12_01985"/>
<dbReference type="Pfam" id="PF14559">
    <property type="entry name" value="TPR_19"/>
    <property type="match status" value="1"/>
</dbReference>
<keyword evidence="2" id="KW-1185">Reference proteome</keyword>
<reference evidence="1 2" key="1">
    <citation type="submission" date="2016-02" db="EMBL/GenBank/DDBJ databases">
        <authorList>
            <person name="Wen L."/>
            <person name="He K."/>
            <person name="Yang H."/>
        </authorList>
    </citation>
    <scope>NUCLEOTIDE SEQUENCE [LARGE SCALE GENOMIC DNA]</scope>
    <source>
        <strain evidence="1 2">CV41</strain>
    </source>
</reference>